<gene>
    <name evidence="8" type="ORF">DFR41_101712</name>
</gene>
<feature type="transmembrane region" description="Helical" evidence="6">
    <location>
        <begin position="342"/>
        <end position="365"/>
    </location>
</feature>
<proteinExistence type="predicted"/>
<feature type="domain" description="Major facilitator superfamily (MFS) profile" evidence="7">
    <location>
        <begin position="14"/>
        <end position="404"/>
    </location>
</feature>
<feature type="transmembrane region" description="Helical" evidence="6">
    <location>
        <begin position="310"/>
        <end position="330"/>
    </location>
</feature>
<name>A0A370FML6_9BURK</name>
<dbReference type="AlphaFoldDB" id="A0A370FML6"/>
<feature type="transmembrane region" description="Helical" evidence="6">
    <location>
        <begin position="215"/>
        <end position="234"/>
    </location>
</feature>
<evidence type="ECO:0000256" key="4">
    <source>
        <dbReference type="ARBA" id="ARBA00022989"/>
    </source>
</evidence>
<comment type="subcellular location">
    <subcellularLocation>
        <location evidence="1">Cell membrane</location>
        <topology evidence="1">Multi-pass membrane protein</topology>
    </subcellularLocation>
</comment>
<accession>A0A370FML6</accession>
<dbReference type="GO" id="GO:0005886">
    <property type="term" value="C:plasma membrane"/>
    <property type="evidence" value="ECO:0007669"/>
    <property type="project" value="UniProtKB-SubCell"/>
</dbReference>
<evidence type="ECO:0000256" key="3">
    <source>
        <dbReference type="ARBA" id="ARBA00022692"/>
    </source>
</evidence>
<dbReference type="PANTHER" id="PTHR43124:SF3">
    <property type="entry name" value="CHLORAMPHENICOL EFFLUX PUMP RV0191"/>
    <property type="match status" value="1"/>
</dbReference>
<keyword evidence="4 6" id="KW-1133">Transmembrane helix</keyword>
<evidence type="ECO:0000313" key="9">
    <source>
        <dbReference type="Proteomes" id="UP000255265"/>
    </source>
</evidence>
<feature type="transmembrane region" description="Helical" evidence="6">
    <location>
        <begin position="165"/>
        <end position="185"/>
    </location>
</feature>
<dbReference type="EMBL" id="QQAV01000001">
    <property type="protein sequence ID" value="RDI28956.1"/>
    <property type="molecule type" value="Genomic_DNA"/>
</dbReference>
<reference evidence="8 9" key="1">
    <citation type="submission" date="2018-07" db="EMBL/GenBank/DDBJ databases">
        <title>Genomic Encyclopedia of Type Strains, Phase IV (KMG-IV): sequencing the most valuable type-strain genomes for metagenomic binning, comparative biology and taxonomic classification.</title>
        <authorList>
            <person name="Goeker M."/>
        </authorList>
    </citation>
    <scope>NUCLEOTIDE SEQUENCE [LARGE SCALE GENOMIC DNA]</scope>
    <source>
        <strain evidence="8 9">DSM 21352</strain>
    </source>
</reference>
<feature type="transmembrane region" description="Helical" evidence="6">
    <location>
        <begin position="254"/>
        <end position="275"/>
    </location>
</feature>
<evidence type="ECO:0000256" key="5">
    <source>
        <dbReference type="ARBA" id="ARBA00023136"/>
    </source>
</evidence>
<feature type="transmembrane region" description="Helical" evidence="6">
    <location>
        <begin position="138"/>
        <end position="159"/>
    </location>
</feature>
<evidence type="ECO:0000259" key="7">
    <source>
        <dbReference type="PROSITE" id="PS50850"/>
    </source>
</evidence>
<dbReference type="STRING" id="433924.NS331_17250"/>
<keyword evidence="9" id="KW-1185">Reference proteome</keyword>
<keyword evidence="2" id="KW-1003">Cell membrane</keyword>
<protein>
    <submittedName>
        <fullName evidence="8">Putative MFS family arabinose efflux permease</fullName>
    </submittedName>
</protein>
<dbReference type="PANTHER" id="PTHR43124">
    <property type="entry name" value="PURINE EFFLUX PUMP PBUE"/>
    <property type="match status" value="1"/>
</dbReference>
<feature type="transmembrane region" description="Helical" evidence="6">
    <location>
        <begin position="49"/>
        <end position="71"/>
    </location>
</feature>
<dbReference type="PROSITE" id="PS50850">
    <property type="entry name" value="MFS"/>
    <property type="match status" value="1"/>
</dbReference>
<evidence type="ECO:0000256" key="2">
    <source>
        <dbReference type="ARBA" id="ARBA00022475"/>
    </source>
</evidence>
<sequence length="412" mass="42332">MALHMPSPSATSRGLVALTFAFSLSQFFRSCLAVIAPELQHDLALSPAGFGALSSSFFLAFAVAQVPVGVAFDRWGVGRPSRWLLAIGVVSAALLVAAPNGAVAMVAQAGLGLACAPVFMGLMHYAAEQLPPARFAAFISRANAVGMVGSLVATAPLGWAAHRIGWRPAIAMGGVAMLLACIGVWRHVRDQGHAQARQESPAAMVLASAGLLRRMALWTLIPMCIAMAAGTSFRNAWGGPYFAQVFGLGADARGLALMVVSAGGILGALTIPLVVRRSSLRGTVAGWTAFSFVAAVALTAWPAVGLAVDLTLLTFVVTAGMLHPLVMSHGRALVPAALRGRGLGVLNTCVFLGSAGASWAFGLIAEAGQRRGWPVDGTFAAIFGCAAALLLAGLLPYLFSPSPVEAAPSRPS</sequence>
<dbReference type="GO" id="GO:0022857">
    <property type="term" value="F:transmembrane transporter activity"/>
    <property type="evidence" value="ECO:0007669"/>
    <property type="project" value="InterPro"/>
</dbReference>
<keyword evidence="3 6" id="KW-0812">Transmembrane</keyword>
<feature type="transmembrane region" description="Helical" evidence="6">
    <location>
        <begin position="284"/>
        <end position="304"/>
    </location>
</feature>
<dbReference type="Pfam" id="PF07690">
    <property type="entry name" value="MFS_1"/>
    <property type="match status" value="1"/>
</dbReference>
<dbReference type="Gene3D" id="1.20.1250.20">
    <property type="entry name" value="MFS general substrate transporter like domains"/>
    <property type="match status" value="1"/>
</dbReference>
<dbReference type="InterPro" id="IPR011701">
    <property type="entry name" value="MFS"/>
</dbReference>
<comment type="caution">
    <text evidence="8">The sequence shown here is derived from an EMBL/GenBank/DDBJ whole genome shotgun (WGS) entry which is preliminary data.</text>
</comment>
<feature type="transmembrane region" description="Helical" evidence="6">
    <location>
        <begin position="83"/>
        <end position="99"/>
    </location>
</feature>
<dbReference type="SUPFAM" id="SSF103473">
    <property type="entry name" value="MFS general substrate transporter"/>
    <property type="match status" value="1"/>
</dbReference>
<dbReference type="InterPro" id="IPR036259">
    <property type="entry name" value="MFS_trans_sf"/>
</dbReference>
<evidence type="ECO:0000313" key="8">
    <source>
        <dbReference type="EMBL" id="RDI28956.1"/>
    </source>
</evidence>
<dbReference type="InterPro" id="IPR020846">
    <property type="entry name" value="MFS_dom"/>
</dbReference>
<dbReference type="OrthoDB" id="9773404at2"/>
<dbReference type="Proteomes" id="UP000255265">
    <property type="component" value="Unassembled WGS sequence"/>
</dbReference>
<dbReference type="InterPro" id="IPR050189">
    <property type="entry name" value="MFS_Efflux_Transporters"/>
</dbReference>
<feature type="transmembrane region" description="Helical" evidence="6">
    <location>
        <begin position="105"/>
        <end position="126"/>
    </location>
</feature>
<keyword evidence="5 6" id="KW-0472">Membrane</keyword>
<evidence type="ECO:0000256" key="6">
    <source>
        <dbReference type="SAM" id="Phobius"/>
    </source>
</evidence>
<organism evidence="8 9">
    <name type="scientific">Pseudacidovorax intermedius</name>
    <dbReference type="NCBI Taxonomy" id="433924"/>
    <lineage>
        <taxon>Bacteria</taxon>
        <taxon>Pseudomonadati</taxon>
        <taxon>Pseudomonadota</taxon>
        <taxon>Betaproteobacteria</taxon>
        <taxon>Burkholderiales</taxon>
        <taxon>Comamonadaceae</taxon>
        <taxon>Pseudacidovorax</taxon>
    </lineage>
</organism>
<feature type="transmembrane region" description="Helical" evidence="6">
    <location>
        <begin position="377"/>
        <end position="399"/>
    </location>
</feature>
<evidence type="ECO:0000256" key="1">
    <source>
        <dbReference type="ARBA" id="ARBA00004651"/>
    </source>
</evidence>